<dbReference type="PANTHER" id="PTHR12428:SF65">
    <property type="entry name" value="CYTOCHROME C OXIDASE ASSEMBLY PROTEIN COX18, MITOCHONDRIAL"/>
    <property type="match status" value="1"/>
</dbReference>
<comment type="subunit">
    <text evidence="13">Interacts with the Sec translocase complex via SecD. Specifically interacts with transmembrane segments of nascent integral membrane proteins during membrane integration.</text>
</comment>
<gene>
    <name evidence="13 16" type="primary">yidC</name>
    <name evidence="16" type="ORF">ACFMB1_01890</name>
</gene>
<dbReference type="InterPro" id="IPR001708">
    <property type="entry name" value="YidC/ALB3/OXA1/COX18"/>
</dbReference>
<evidence type="ECO:0000256" key="13">
    <source>
        <dbReference type="HAMAP-Rule" id="MF_01810"/>
    </source>
</evidence>
<evidence type="ECO:0000256" key="1">
    <source>
        <dbReference type="ARBA" id="ARBA00004429"/>
    </source>
</evidence>
<evidence type="ECO:0000256" key="4">
    <source>
        <dbReference type="ARBA" id="ARBA00022448"/>
    </source>
</evidence>
<dbReference type="PANTHER" id="PTHR12428">
    <property type="entry name" value="OXA1"/>
    <property type="match status" value="1"/>
</dbReference>
<dbReference type="CDD" id="cd20070">
    <property type="entry name" value="5TM_YidC_Alb3"/>
    <property type="match status" value="1"/>
</dbReference>
<evidence type="ECO:0000259" key="15">
    <source>
        <dbReference type="Pfam" id="PF14849"/>
    </source>
</evidence>
<dbReference type="Pfam" id="PF14849">
    <property type="entry name" value="YidC_periplas"/>
    <property type="match status" value="1"/>
</dbReference>
<proteinExistence type="inferred from homology"/>
<dbReference type="PRINTS" id="PR01900">
    <property type="entry name" value="YIDCPROTEIN"/>
</dbReference>
<keyword evidence="7 13" id="KW-0653">Protein transport</keyword>
<evidence type="ECO:0000256" key="8">
    <source>
        <dbReference type="ARBA" id="ARBA00022989"/>
    </source>
</evidence>
<feature type="transmembrane region" description="Helical" evidence="13">
    <location>
        <begin position="434"/>
        <end position="454"/>
    </location>
</feature>
<evidence type="ECO:0000256" key="5">
    <source>
        <dbReference type="ARBA" id="ARBA00022475"/>
    </source>
</evidence>
<evidence type="ECO:0000256" key="9">
    <source>
        <dbReference type="ARBA" id="ARBA00023136"/>
    </source>
</evidence>
<dbReference type="InterPro" id="IPR028055">
    <property type="entry name" value="YidC/Oxa/ALB_C"/>
</dbReference>
<evidence type="ECO:0000256" key="6">
    <source>
        <dbReference type="ARBA" id="ARBA00022692"/>
    </source>
</evidence>
<dbReference type="NCBIfam" id="TIGR03592">
    <property type="entry name" value="yidC_oxa1_cterm"/>
    <property type="match status" value="1"/>
</dbReference>
<keyword evidence="6 13" id="KW-0812">Transmembrane</keyword>
<keyword evidence="17" id="KW-1185">Reference proteome</keyword>
<evidence type="ECO:0000313" key="16">
    <source>
        <dbReference type="EMBL" id="MFC6034274.1"/>
    </source>
</evidence>
<keyword evidence="4 13" id="KW-0813">Transport</keyword>
<feature type="transmembrane region" description="Helical" evidence="13">
    <location>
        <begin position="530"/>
        <end position="559"/>
    </location>
</feature>
<comment type="similarity">
    <text evidence="2 13">Belongs to the OXA1/ALB3/YidC family. Type 1 subfamily.</text>
</comment>
<reference evidence="16 17" key="1">
    <citation type="submission" date="2024-09" db="EMBL/GenBank/DDBJ databases">
        <authorList>
            <person name="Zhang Z.-H."/>
        </authorList>
    </citation>
    <scope>NUCLEOTIDE SEQUENCE [LARGE SCALE GENOMIC DNA]</scope>
    <source>
        <strain evidence="16 17">HHTR114</strain>
    </source>
</reference>
<dbReference type="Pfam" id="PF02096">
    <property type="entry name" value="60KD_IMP"/>
    <property type="match status" value="1"/>
</dbReference>
<dbReference type="PRINTS" id="PR00701">
    <property type="entry name" value="60KDINNERMP"/>
</dbReference>
<name>A0ABW1KR91_9PROT</name>
<evidence type="ECO:0000259" key="14">
    <source>
        <dbReference type="Pfam" id="PF02096"/>
    </source>
</evidence>
<evidence type="ECO:0000256" key="12">
    <source>
        <dbReference type="ARBA" id="ARBA00033342"/>
    </source>
</evidence>
<evidence type="ECO:0000313" key="17">
    <source>
        <dbReference type="Proteomes" id="UP001596116"/>
    </source>
</evidence>
<dbReference type="NCBIfam" id="TIGR03593">
    <property type="entry name" value="yidC_nterm"/>
    <property type="match status" value="1"/>
</dbReference>
<feature type="domain" description="Membrane insertase YidC/Oxa/ALB C-terminal" evidence="14">
    <location>
        <begin position="371"/>
        <end position="573"/>
    </location>
</feature>
<sequence>MDRNLILAIALSFGVFLVWDYMVLGPQREAQQEAARAAQAAQQVQAVQTSDMDPDIGGIAAPEADVSVEDAIAKSTARVPIKTQTLQGSINLKGGRFDDLLLLQYREGLDDASAPIRLLSPAETQHGHFMQQGWAVGADTAAGAQWTVAEGSTLTPQTPVTLTRTGGGLTFEKTISVDEKYMFTVTQTVTNNSDETKNLRPFATVTQRNTPEDYTNFMILHEGPLGVIGTKLFERKYNKLKKNKDAKVEETGVGGWVGVTNKFWLAASIPPADAEIEATLANRGTTEKPIFEAFYAMPSTALAPGETKSMQSYMFGGPKDVDLLQSYEAKPEDGGLGVYDFDKAVDWGHFFFLTRPIFYTLNFFGDTLGNFGVAILLLTLVIKLILFPIANKGYESMSKMKKLQPEIKKLQERYADDKMKLQQEMMALYKKEKMNPLAGCFPILLQMPIFYALYKTLFVTIELRHQPFLYIQDLSAPDPTTVFNLFGLLPFDPTALPMIGGLLGIGFLPLLMGVAMWFQTKLNPPPADPVQAQVFAFMPFVFVFIFAPFAAGLVLYWFWNTTLGILQQWYIMKKNGVKVELGQRLNLPWAKKSAATDAPSDAK</sequence>
<dbReference type="RefSeq" id="WP_379880411.1">
    <property type="nucleotide sequence ID" value="NZ_JBHPON010000001.1"/>
</dbReference>
<dbReference type="InterPro" id="IPR019998">
    <property type="entry name" value="Membr_insert_YidC"/>
</dbReference>
<dbReference type="InterPro" id="IPR028053">
    <property type="entry name" value="Membr_insert_YidC_N"/>
</dbReference>
<feature type="transmembrane region" description="Helical" evidence="13">
    <location>
        <begin position="495"/>
        <end position="518"/>
    </location>
</feature>
<feature type="domain" description="Membrane insertase YidC N-terminal" evidence="15">
    <location>
        <begin position="78"/>
        <end position="359"/>
    </location>
</feature>
<evidence type="ECO:0000256" key="7">
    <source>
        <dbReference type="ARBA" id="ARBA00022927"/>
    </source>
</evidence>
<dbReference type="NCBIfam" id="NF002353">
    <property type="entry name" value="PRK01318.1-4"/>
    <property type="match status" value="1"/>
</dbReference>
<comment type="subcellular location">
    <subcellularLocation>
        <location evidence="1">Cell inner membrane</location>
        <topology evidence="1">Multi-pass membrane protein</topology>
    </subcellularLocation>
    <subcellularLocation>
        <location evidence="13">Cell membrane</location>
        <topology evidence="13">Multi-pass membrane protein</topology>
    </subcellularLocation>
</comment>
<evidence type="ECO:0000256" key="10">
    <source>
        <dbReference type="ARBA" id="ARBA00023186"/>
    </source>
</evidence>
<evidence type="ECO:0000256" key="11">
    <source>
        <dbReference type="ARBA" id="ARBA00033245"/>
    </source>
</evidence>
<protein>
    <recommendedName>
        <fullName evidence="3 13">Membrane protein insertase YidC</fullName>
    </recommendedName>
    <alternativeName>
        <fullName evidence="12 13">Foldase YidC</fullName>
    </alternativeName>
    <alternativeName>
        <fullName evidence="11 13">Membrane integrase YidC</fullName>
    </alternativeName>
    <alternativeName>
        <fullName evidence="13">Membrane protein YidC</fullName>
    </alternativeName>
</protein>
<keyword evidence="9 13" id="KW-0472">Membrane</keyword>
<keyword evidence="8 13" id="KW-1133">Transmembrane helix</keyword>
<dbReference type="Proteomes" id="UP001596116">
    <property type="component" value="Unassembled WGS sequence"/>
</dbReference>
<dbReference type="InterPro" id="IPR047196">
    <property type="entry name" value="YidC_ALB_C"/>
</dbReference>
<comment type="caution">
    <text evidence="16">The sequence shown here is derived from an EMBL/GenBank/DDBJ whole genome shotgun (WGS) entry which is preliminary data.</text>
</comment>
<dbReference type="Gene3D" id="2.70.98.90">
    <property type="match status" value="1"/>
</dbReference>
<evidence type="ECO:0000256" key="2">
    <source>
        <dbReference type="ARBA" id="ARBA00010527"/>
    </source>
</evidence>
<dbReference type="HAMAP" id="MF_01810">
    <property type="entry name" value="YidC_type1"/>
    <property type="match status" value="1"/>
</dbReference>
<dbReference type="InterPro" id="IPR038221">
    <property type="entry name" value="YidC_periplasmic_sf"/>
</dbReference>
<keyword evidence="10 13" id="KW-0143">Chaperone</keyword>
<keyword evidence="5 13" id="KW-1003">Cell membrane</keyword>
<dbReference type="EMBL" id="JBHPON010000001">
    <property type="protein sequence ID" value="MFC6034274.1"/>
    <property type="molecule type" value="Genomic_DNA"/>
</dbReference>
<accession>A0ABW1KR91</accession>
<evidence type="ECO:0000256" key="3">
    <source>
        <dbReference type="ARBA" id="ARBA00015325"/>
    </source>
</evidence>
<organism evidence="16 17">
    <name type="scientific">Hyphococcus aureus</name>
    <dbReference type="NCBI Taxonomy" id="2666033"/>
    <lineage>
        <taxon>Bacteria</taxon>
        <taxon>Pseudomonadati</taxon>
        <taxon>Pseudomonadota</taxon>
        <taxon>Alphaproteobacteria</taxon>
        <taxon>Parvularculales</taxon>
        <taxon>Parvularculaceae</taxon>
        <taxon>Hyphococcus</taxon>
    </lineage>
</organism>
<feature type="transmembrane region" description="Helical" evidence="13">
    <location>
        <begin position="371"/>
        <end position="390"/>
    </location>
</feature>
<comment type="function">
    <text evidence="13">Required for the insertion and/or proper folding and/or complex formation of integral membrane proteins into the membrane. Involved in integration of membrane proteins that insert both dependently and independently of the Sec translocase complex, as well as at least some lipoproteins. Aids folding of multispanning membrane proteins.</text>
</comment>
<dbReference type="CDD" id="cd19961">
    <property type="entry name" value="EcYidC-like_peri"/>
    <property type="match status" value="1"/>
</dbReference>